<evidence type="ECO:0000313" key="2">
    <source>
        <dbReference type="EMBL" id="MDQ0351895.1"/>
    </source>
</evidence>
<name>A0ABU0DUS6_9BACI</name>
<keyword evidence="1" id="KW-1133">Transmembrane helix</keyword>
<keyword evidence="1" id="KW-0472">Membrane</keyword>
<sequence length="122" mass="14272">MNMIALLTAILVFTIGHYTDRWLRNKHEIKDTFFGVLNWFNKIHIAIDIGIFVIFAFFILQTTYPNSFFLALAMLFALLTGRLLMHYYYAKSSKEWMLILNQLGMIIVLFGISLLFTLVLEI</sequence>
<dbReference type="Proteomes" id="UP001236723">
    <property type="component" value="Unassembled WGS sequence"/>
</dbReference>
<dbReference type="Pfam" id="PF13789">
    <property type="entry name" value="DUF4181"/>
    <property type="match status" value="1"/>
</dbReference>
<reference evidence="2 3" key="1">
    <citation type="submission" date="2023-07" db="EMBL/GenBank/DDBJ databases">
        <title>Genomic Encyclopedia of Type Strains, Phase IV (KMG-IV): sequencing the most valuable type-strain genomes for metagenomic binning, comparative biology and taxonomic classification.</title>
        <authorList>
            <person name="Goeker M."/>
        </authorList>
    </citation>
    <scope>NUCLEOTIDE SEQUENCE [LARGE SCALE GENOMIC DNA]</scope>
    <source>
        <strain evidence="2 3">DSM 15448</strain>
    </source>
</reference>
<dbReference type="RefSeq" id="WP_307067992.1">
    <property type="nucleotide sequence ID" value="NZ_JAUSUP010000004.1"/>
</dbReference>
<comment type="caution">
    <text evidence="2">The sequence shown here is derived from an EMBL/GenBank/DDBJ whole genome shotgun (WGS) entry which is preliminary data.</text>
</comment>
<keyword evidence="3" id="KW-1185">Reference proteome</keyword>
<dbReference type="EMBL" id="JAUSUP010000004">
    <property type="protein sequence ID" value="MDQ0351895.1"/>
    <property type="molecule type" value="Genomic_DNA"/>
</dbReference>
<proteinExistence type="predicted"/>
<feature type="transmembrane region" description="Helical" evidence="1">
    <location>
        <begin position="96"/>
        <end position="120"/>
    </location>
</feature>
<dbReference type="InterPro" id="IPR025441">
    <property type="entry name" value="DUF4181"/>
</dbReference>
<feature type="transmembrane region" description="Helical" evidence="1">
    <location>
        <begin position="43"/>
        <end position="60"/>
    </location>
</feature>
<organism evidence="2 3">
    <name type="scientific">Alkalibacillus filiformis</name>
    <dbReference type="NCBI Taxonomy" id="200990"/>
    <lineage>
        <taxon>Bacteria</taxon>
        <taxon>Bacillati</taxon>
        <taxon>Bacillota</taxon>
        <taxon>Bacilli</taxon>
        <taxon>Bacillales</taxon>
        <taxon>Bacillaceae</taxon>
        <taxon>Alkalibacillus</taxon>
    </lineage>
</organism>
<evidence type="ECO:0008006" key="4">
    <source>
        <dbReference type="Google" id="ProtNLM"/>
    </source>
</evidence>
<gene>
    <name evidence="2" type="ORF">J2R98_001727</name>
</gene>
<accession>A0ABU0DUS6</accession>
<evidence type="ECO:0000313" key="3">
    <source>
        <dbReference type="Proteomes" id="UP001236723"/>
    </source>
</evidence>
<feature type="transmembrane region" description="Helical" evidence="1">
    <location>
        <begin position="67"/>
        <end position="90"/>
    </location>
</feature>
<protein>
    <recommendedName>
        <fullName evidence="4">MAPEG family protein</fullName>
    </recommendedName>
</protein>
<evidence type="ECO:0000256" key="1">
    <source>
        <dbReference type="SAM" id="Phobius"/>
    </source>
</evidence>
<keyword evidence="1" id="KW-0812">Transmembrane</keyword>